<name>A0A4Y2JCT4_ARAVE</name>
<protein>
    <submittedName>
        <fullName evidence="2">Tigger transposable element-derived protein 4</fullName>
    </submittedName>
</protein>
<dbReference type="PANTHER" id="PTHR19303">
    <property type="entry name" value="TRANSPOSON"/>
    <property type="match status" value="1"/>
</dbReference>
<reference evidence="2 3" key="1">
    <citation type="journal article" date="2019" name="Sci. Rep.">
        <title>Orb-weaving spider Araneus ventricosus genome elucidates the spidroin gene catalogue.</title>
        <authorList>
            <person name="Kono N."/>
            <person name="Nakamura H."/>
            <person name="Ohtoshi R."/>
            <person name="Moran D.A.P."/>
            <person name="Shinohara A."/>
            <person name="Yoshida Y."/>
            <person name="Fujiwara M."/>
            <person name="Mori M."/>
            <person name="Tomita M."/>
            <person name="Arakawa K."/>
        </authorList>
    </citation>
    <scope>NUCLEOTIDE SEQUENCE [LARGE SCALE GENOMIC DNA]</scope>
</reference>
<feature type="domain" description="DDE-1" evidence="1">
    <location>
        <begin position="77"/>
        <end position="236"/>
    </location>
</feature>
<dbReference type="InterPro" id="IPR004875">
    <property type="entry name" value="DDE_SF_endonuclease_dom"/>
</dbReference>
<dbReference type="GO" id="GO:0005634">
    <property type="term" value="C:nucleus"/>
    <property type="evidence" value="ECO:0007669"/>
    <property type="project" value="TreeGrafter"/>
</dbReference>
<evidence type="ECO:0000259" key="1">
    <source>
        <dbReference type="Pfam" id="PF03184"/>
    </source>
</evidence>
<sequence length="237" mass="27510">MDGWIGLRSGKVVGKAASVCSSDINHWMENVWPDIIHNDDKKDIFNADETGLFYKLTPNQTLKFKGEKCVCGKLSKVRITILVCANKNGSEKQKLTVTVKSQKPRCFKNVKKLPVHYKSNKKAWLTSDVFQKYLRQWDKELAKKKRKIVLLIYNYAAHIEPSNLQWIKVVFLPPTTTSVLQPMDQGVIRSLKCHYRKQLILRILECYDKNKDCDISLLYVVSLEYSWRLVTESTIRN</sequence>
<dbReference type="EMBL" id="BGPR01003367">
    <property type="protein sequence ID" value="GBM87228.1"/>
    <property type="molecule type" value="Genomic_DNA"/>
</dbReference>
<dbReference type="Proteomes" id="UP000499080">
    <property type="component" value="Unassembled WGS sequence"/>
</dbReference>
<evidence type="ECO:0000313" key="3">
    <source>
        <dbReference type="Proteomes" id="UP000499080"/>
    </source>
</evidence>
<evidence type="ECO:0000313" key="2">
    <source>
        <dbReference type="EMBL" id="GBM87228.1"/>
    </source>
</evidence>
<gene>
    <name evidence="2" type="primary">TIGD4_82</name>
    <name evidence="2" type="ORF">AVEN_236751_1</name>
</gene>
<keyword evidence="3" id="KW-1185">Reference proteome</keyword>
<proteinExistence type="predicted"/>
<comment type="caution">
    <text evidence="2">The sequence shown here is derived from an EMBL/GenBank/DDBJ whole genome shotgun (WGS) entry which is preliminary data.</text>
</comment>
<dbReference type="AlphaFoldDB" id="A0A4Y2JCT4"/>
<dbReference type="PANTHER" id="PTHR19303:SF73">
    <property type="entry name" value="PROTEIN PDC2"/>
    <property type="match status" value="1"/>
</dbReference>
<dbReference type="InterPro" id="IPR050863">
    <property type="entry name" value="CenT-Element_Derived"/>
</dbReference>
<dbReference type="Pfam" id="PF03184">
    <property type="entry name" value="DDE_1"/>
    <property type="match status" value="1"/>
</dbReference>
<organism evidence="2 3">
    <name type="scientific">Araneus ventricosus</name>
    <name type="common">Orbweaver spider</name>
    <name type="synonym">Epeira ventricosa</name>
    <dbReference type="NCBI Taxonomy" id="182803"/>
    <lineage>
        <taxon>Eukaryota</taxon>
        <taxon>Metazoa</taxon>
        <taxon>Ecdysozoa</taxon>
        <taxon>Arthropoda</taxon>
        <taxon>Chelicerata</taxon>
        <taxon>Arachnida</taxon>
        <taxon>Araneae</taxon>
        <taxon>Araneomorphae</taxon>
        <taxon>Entelegynae</taxon>
        <taxon>Araneoidea</taxon>
        <taxon>Araneidae</taxon>
        <taxon>Araneus</taxon>
    </lineage>
</organism>
<accession>A0A4Y2JCT4</accession>
<dbReference type="GO" id="GO:0003677">
    <property type="term" value="F:DNA binding"/>
    <property type="evidence" value="ECO:0007669"/>
    <property type="project" value="TreeGrafter"/>
</dbReference>
<dbReference type="OrthoDB" id="6430169at2759"/>